<dbReference type="PANTHER" id="PTHR43682">
    <property type="entry name" value="LACTATE UTILIZATION PROTEIN C"/>
    <property type="match status" value="1"/>
</dbReference>
<keyword evidence="3" id="KW-1185">Reference proteome</keyword>
<accession>A0A2A9DK62</accession>
<comment type="caution">
    <text evidence="2">The sequence shown here is derived from an EMBL/GenBank/DDBJ whole genome shotgun (WGS) entry which is preliminary data.</text>
</comment>
<dbReference type="PANTHER" id="PTHR43682:SF1">
    <property type="entry name" value="LACTATE UTILIZATION PROTEIN C"/>
    <property type="match status" value="1"/>
</dbReference>
<reference evidence="2 3" key="1">
    <citation type="submission" date="2017-10" db="EMBL/GenBank/DDBJ databases">
        <title>Sequencing the genomes of 1000 actinobacteria strains.</title>
        <authorList>
            <person name="Klenk H.-P."/>
        </authorList>
    </citation>
    <scope>NUCLEOTIDE SEQUENCE [LARGE SCALE GENOMIC DNA]</scope>
    <source>
        <strain evidence="2 3">DSM 20688</strain>
    </source>
</reference>
<dbReference type="RefSeq" id="WP_048381415.1">
    <property type="nucleotide sequence ID" value="NZ_LDYE01000011.1"/>
</dbReference>
<evidence type="ECO:0000313" key="3">
    <source>
        <dbReference type="Proteomes" id="UP000221653"/>
    </source>
</evidence>
<dbReference type="InterPro" id="IPR037171">
    <property type="entry name" value="NagB/RpiA_transferase-like"/>
</dbReference>
<proteinExistence type="predicted"/>
<dbReference type="STRING" id="1724.GCA_001044175_00241"/>
<evidence type="ECO:0000259" key="1">
    <source>
        <dbReference type="Pfam" id="PF02589"/>
    </source>
</evidence>
<dbReference type="AlphaFoldDB" id="A0A2A9DK62"/>
<gene>
    <name evidence="2" type="ORF">ATK06_0136</name>
</gene>
<dbReference type="Proteomes" id="UP000221653">
    <property type="component" value="Unassembled WGS sequence"/>
</dbReference>
<organism evidence="2 3">
    <name type="scientific">Corynebacterium renale</name>
    <dbReference type="NCBI Taxonomy" id="1724"/>
    <lineage>
        <taxon>Bacteria</taxon>
        <taxon>Bacillati</taxon>
        <taxon>Actinomycetota</taxon>
        <taxon>Actinomycetes</taxon>
        <taxon>Mycobacteriales</taxon>
        <taxon>Corynebacteriaceae</taxon>
        <taxon>Corynebacterium</taxon>
    </lineage>
</organism>
<dbReference type="InterPro" id="IPR003741">
    <property type="entry name" value="LUD_dom"/>
</dbReference>
<dbReference type="Gene3D" id="3.40.50.10420">
    <property type="entry name" value="NagB/RpiA/CoA transferase-like"/>
    <property type="match status" value="1"/>
</dbReference>
<dbReference type="EMBL" id="PDJF01000001">
    <property type="protein sequence ID" value="PFG27088.1"/>
    <property type="molecule type" value="Genomic_DNA"/>
</dbReference>
<dbReference type="OrthoDB" id="9794187at2"/>
<evidence type="ECO:0000313" key="2">
    <source>
        <dbReference type="EMBL" id="PFG27088.1"/>
    </source>
</evidence>
<feature type="domain" description="LUD" evidence="1">
    <location>
        <begin position="45"/>
        <end position="208"/>
    </location>
</feature>
<protein>
    <submittedName>
        <fullName evidence="2">L-lactate dehydrogenase complex protein LldG</fullName>
    </submittedName>
</protein>
<sequence>MSAKAEILSRIRNAEKLAGVPAEPREIPRNYKRSSDMSRDDLRELLIDRLVDYKADVVRTTTDEVPAKLAEVLADRGAKTVVYAPGLDSELLSDADVTATADDVKSDPRALNSVDAVLTASTVSCAQTGTICLQAGAKDGRRALTLVPDRHIVLVHMDTVVYGIPETVSRLSPDTPITWISGPSATSDIELERVEGVHGPRDLIVFVID</sequence>
<dbReference type="InterPro" id="IPR024185">
    <property type="entry name" value="FTHF_cligase-like_sf"/>
</dbReference>
<dbReference type="SUPFAM" id="SSF100950">
    <property type="entry name" value="NagB/RpiA/CoA transferase-like"/>
    <property type="match status" value="1"/>
</dbReference>
<dbReference type="Pfam" id="PF02589">
    <property type="entry name" value="LUD_dom"/>
    <property type="match status" value="1"/>
</dbReference>
<name>A0A2A9DK62_9CORY</name>